<dbReference type="EMBL" id="KQ434960">
    <property type="protein sequence ID" value="KZC12667.1"/>
    <property type="molecule type" value="Genomic_DNA"/>
</dbReference>
<dbReference type="PROSITE" id="PS00135">
    <property type="entry name" value="TRYPSIN_SER"/>
    <property type="match status" value="1"/>
</dbReference>
<evidence type="ECO:0000259" key="5">
    <source>
        <dbReference type="PROSITE" id="PS50240"/>
    </source>
</evidence>
<dbReference type="Proteomes" id="UP000076502">
    <property type="component" value="Unassembled WGS sequence"/>
</dbReference>
<dbReference type="InterPro" id="IPR043504">
    <property type="entry name" value="Peptidase_S1_PA_chymotrypsin"/>
</dbReference>
<evidence type="ECO:0000313" key="7">
    <source>
        <dbReference type="Proteomes" id="UP000076502"/>
    </source>
</evidence>
<dbReference type="PRINTS" id="PR00722">
    <property type="entry name" value="CHYMOTRYPSIN"/>
</dbReference>
<proteinExistence type="inferred from homology"/>
<dbReference type="GO" id="GO:0004252">
    <property type="term" value="F:serine-type endopeptidase activity"/>
    <property type="evidence" value="ECO:0007669"/>
    <property type="project" value="InterPro"/>
</dbReference>
<evidence type="ECO:0000256" key="2">
    <source>
        <dbReference type="ARBA" id="ARBA00024195"/>
    </source>
</evidence>
<accession>A0A154PLM6</accession>
<keyword evidence="6" id="KW-0812">Transmembrane</keyword>
<dbReference type="PROSITE" id="PS50240">
    <property type="entry name" value="TRYPSIN_DOM"/>
    <property type="match status" value="1"/>
</dbReference>
<dbReference type="PANTHER" id="PTHR24252">
    <property type="entry name" value="ACROSIN-RELATED"/>
    <property type="match status" value="1"/>
</dbReference>
<protein>
    <submittedName>
        <fullName evidence="6">Transmembrane protease serine 9</fullName>
    </submittedName>
</protein>
<sequence length="390" mass="43481">MNLRGGLAIVLVFVLAEIDCAIPRFVTEHRSASTRVQVRSNTTEEAIERNSVASIGKKTSPSTGRIFNGKPSKRGSWPWQVSLQLLHPKFGFIGHWCGGVLIEPTWVLTAAHCIHNELFNLPIGALWTAVVGEWELDSGGRGSARLPVERVILHERFNNYVHDIGKFEKFVNFTTEPHYFGDSLEKYMSSSTYIPTYIICIGTVARTFHVRNERILFSKDEISKSKERERERRTENMFLALMKLARPAPLSRVVKTIRLPDPEEELANGHCVVSGWGRYGPSQSLSTALLEASVPLLDLEKCTKAYGKSVPIRNGHLCAGHTDGSSGSCVGDSGGPLQCRRPDGVWQLAGVISFGSGCARPGYPDVYTRIQYYVKWIRNTINNDEDAQYL</sequence>
<dbReference type="Gene3D" id="2.40.10.10">
    <property type="entry name" value="Trypsin-like serine proteases"/>
    <property type="match status" value="2"/>
</dbReference>
<comment type="similarity">
    <text evidence="2">Belongs to the peptidase S1 family. CLIP subfamily.</text>
</comment>
<evidence type="ECO:0000256" key="1">
    <source>
        <dbReference type="ARBA" id="ARBA00023157"/>
    </source>
</evidence>
<dbReference type="AlphaFoldDB" id="A0A154PLM6"/>
<dbReference type="OrthoDB" id="7863416at2759"/>
<gene>
    <name evidence="6" type="ORF">WN55_04133</name>
</gene>
<dbReference type="InterPro" id="IPR033116">
    <property type="entry name" value="TRYPSIN_SER"/>
</dbReference>
<keyword evidence="3 6" id="KW-0645">Protease</keyword>
<keyword evidence="4" id="KW-0732">Signal</keyword>
<dbReference type="PROSITE" id="PS00134">
    <property type="entry name" value="TRYPSIN_HIS"/>
    <property type="match status" value="1"/>
</dbReference>
<dbReference type="InterPro" id="IPR009003">
    <property type="entry name" value="Peptidase_S1_PA"/>
</dbReference>
<dbReference type="FunFam" id="2.40.10.10:FF:000002">
    <property type="entry name" value="Transmembrane protease serine"/>
    <property type="match status" value="1"/>
</dbReference>
<evidence type="ECO:0000313" key="6">
    <source>
        <dbReference type="EMBL" id="KZC12667.1"/>
    </source>
</evidence>
<keyword evidence="6" id="KW-0472">Membrane</keyword>
<feature type="signal peptide" evidence="4">
    <location>
        <begin position="1"/>
        <end position="23"/>
    </location>
</feature>
<dbReference type="InterPro" id="IPR018114">
    <property type="entry name" value="TRYPSIN_HIS"/>
</dbReference>
<keyword evidence="7" id="KW-1185">Reference proteome</keyword>
<keyword evidence="3" id="KW-0720">Serine protease</keyword>
<dbReference type="CDD" id="cd00190">
    <property type="entry name" value="Tryp_SPc"/>
    <property type="match status" value="1"/>
</dbReference>
<dbReference type="InterPro" id="IPR001314">
    <property type="entry name" value="Peptidase_S1A"/>
</dbReference>
<evidence type="ECO:0000256" key="4">
    <source>
        <dbReference type="SAM" id="SignalP"/>
    </source>
</evidence>
<dbReference type="PANTHER" id="PTHR24252:SF7">
    <property type="entry name" value="HYALIN"/>
    <property type="match status" value="1"/>
</dbReference>
<feature type="domain" description="Peptidase S1" evidence="5">
    <location>
        <begin position="66"/>
        <end position="382"/>
    </location>
</feature>
<dbReference type="GO" id="GO:0006508">
    <property type="term" value="P:proteolysis"/>
    <property type="evidence" value="ECO:0007669"/>
    <property type="project" value="UniProtKB-KW"/>
</dbReference>
<feature type="chain" id="PRO_5007599606" evidence="4">
    <location>
        <begin position="24"/>
        <end position="390"/>
    </location>
</feature>
<dbReference type="SUPFAM" id="SSF50494">
    <property type="entry name" value="Trypsin-like serine proteases"/>
    <property type="match status" value="1"/>
</dbReference>
<dbReference type="Pfam" id="PF00089">
    <property type="entry name" value="Trypsin"/>
    <property type="match status" value="2"/>
</dbReference>
<keyword evidence="1" id="KW-1015">Disulfide bond</keyword>
<dbReference type="STRING" id="178035.A0A154PLM6"/>
<evidence type="ECO:0000256" key="3">
    <source>
        <dbReference type="RuleBase" id="RU363034"/>
    </source>
</evidence>
<dbReference type="FunFam" id="2.40.10.10:FF:000130">
    <property type="entry name" value="Chymotrypsinogen A"/>
    <property type="match status" value="1"/>
</dbReference>
<name>A0A154PLM6_DUFNO</name>
<organism evidence="6 7">
    <name type="scientific">Dufourea novaeangliae</name>
    <name type="common">Sweat bee</name>
    <dbReference type="NCBI Taxonomy" id="178035"/>
    <lineage>
        <taxon>Eukaryota</taxon>
        <taxon>Metazoa</taxon>
        <taxon>Ecdysozoa</taxon>
        <taxon>Arthropoda</taxon>
        <taxon>Hexapoda</taxon>
        <taxon>Insecta</taxon>
        <taxon>Pterygota</taxon>
        <taxon>Neoptera</taxon>
        <taxon>Endopterygota</taxon>
        <taxon>Hymenoptera</taxon>
        <taxon>Apocrita</taxon>
        <taxon>Aculeata</taxon>
        <taxon>Apoidea</taxon>
        <taxon>Anthophila</taxon>
        <taxon>Halictidae</taxon>
        <taxon>Rophitinae</taxon>
        <taxon>Dufourea</taxon>
    </lineage>
</organism>
<reference evidence="6 7" key="1">
    <citation type="submission" date="2015-07" db="EMBL/GenBank/DDBJ databases">
        <title>The genome of Dufourea novaeangliae.</title>
        <authorList>
            <person name="Pan H."/>
            <person name="Kapheim K."/>
        </authorList>
    </citation>
    <scope>NUCLEOTIDE SEQUENCE [LARGE SCALE GENOMIC DNA]</scope>
    <source>
        <strain evidence="6">0120121106</strain>
        <tissue evidence="6">Whole body</tissue>
    </source>
</reference>
<dbReference type="InterPro" id="IPR001254">
    <property type="entry name" value="Trypsin_dom"/>
</dbReference>
<keyword evidence="3" id="KW-0378">Hydrolase</keyword>
<dbReference type="SMART" id="SM00020">
    <property type="entry name" value="Tryp_SPc"/>
    <property type="match status" value="1"/>
</dbReference>